<dbReference type="Pfam" id="PF00025">
    <property type="entry name" value="Arf"/>
    <property type="match status" value="1"/>
</dbReference>
<name>A0AAV7Y7D9_9EUKA</name>
<dbReference type="SMART" id="SM00177">
    <property type="entry name" value="ARF"/>
    <property type="match status" value="1"/>
</dbReference>
<proteinExistence type="inferred from homology"/>
<dbReference type="InterPro" id="IPR006689">
    <property type="entry name" value="Small_GTPase_ARF/SAR"/>
</dbReference>
<feature type="binding site" evidence="5">
    <location>
        <position position="32"/>
    </location>
    <ligand>
        <name>Mg(2+)</name>
        <dbReference type="ChEBI" id="CHEBI:18420"/>
    </ligand>
</feature>
<keyword evidence="5" id="KW-0460">Magnesium</keyword>
<evidence type="ECO:0000313" key="9">
    <source>
        <dbReference type="Proteomes" id="UP001146793"/>
    </source>
</evidence>
<evidence type="ECO:0000256" key="5">
    <source>
        <dbReference type="PIRSR" id="PIRSR606689-2"/>
    </source>
</evidence>
<keyword evidence="3 4" id="KW-0342">GTP-binding</keyword>
<keyword evidence="5" id="KW-0479">Metal-binding</keyword>
<evidence type="ECO:0000256" key="3">
    <source>
        <dbReference type="ARBA" id="ARBA00023134"/>
    </source>
</evidence>
<dbReference type="Gene3D" id="3.40.50.300">
    <property type="entry name" value="P-loop containing nucleotide triphosphate hydrolases"/>
    <property type="match status" value="1"/>
</dbReference>
<feature type="binding site" evidence="4">
    <location>
        <begin position="129"/>
        <end position="132"/>
    </location>
    <ligand>
        <name>GTP</name>
        <dbReference type="ChEBI" id="CHEBI:37565"/>
    </ligand>
</feature>
<evidence type="ECO:0000256" key="2">
    <source>
        <dbReference type="ARBA" id="ARBA00022741"/>
    </source>
</evidence>
<protein>
    <submittedName>
        <fullName evidence="7 8">Adp-ribosylation factor</fullName>
    </submittedName>
</protein>
<evidence type="ECO:0000256" key="1">
    <source>
        <dbReference type="ARBA" id="ARBA00010290"/>
    </source>
</evidence>
<dbReference type="PROSITE" id="PS51417">
    <property type="entry name" value="ARF"/>
    <property type="match status" value="1"/>
</dbReference>
<dbReference type="InterPro" id="IPR027417">
    <property type="entry name" value="P-loop_NTPase"/>
</dbReference>
<dbReference type="InterPro" id="IPR024156">
    <property type="entry name" value="Small_GTPase_ARF"/>
</dbReference>
<dbReference type="SMART" id="SM00178">
    <property type="entry name" value="SAR"/>
    <property type="match status" value="1"/>
</dbReference>
<reference evidence="8" key="1">
    <citation type="submission" date="2022-08" db="EMBL/GenBank/DDBJ databases">
        <title>Novel sulfate-reducing endosymbionts in the free-living metamonad Anaeramoeba.</title>
        <authorList>
            <person name="Jerlstrom-Hultqvist J."/>
            <person name="Cepicka I."/>
            <person name="Gallot-Lavallee L."/>
            <person name="Salas-Leiva D."/>
            <person name="Curtis B.A."/>
            <person name="Zahonova K."/>
            <person name="Pipaliya S."/>
            <person name="Dacks J."/>
            <person name="Roger A.J."/>
        </authorList>
    </citation>
    <scope>NUCLEOTIDE SEQUENCE</scope>
    <source>
        <strain evidence="8">Schooner1</strain>
    </source>
</reference>
<dbReference type="InterPro" id="IPR005225">
    <property type="entry name" value="Small_GTP-bd"/>
</dbReference>
<keyword evidence="2 4" id="KW-0547">Nucleotide-binding</keyword>
<dbReference type="Proteomes" id="UP001146793">
    <property type="component" value="Unassembled WGS sequence"/>
</dbReference>
<reference evidence="7" key="2">
    <citation type="submission" date="2022-08" db="EMBL/GenBank/DDBJ databases">
        <title>Novel sulphate-reducing endosymbionts in the free-living metamonad Anaeramoeba.</title>
        <authorList>
            <person name="Jerlstrom-Hultqvist J."/>
            <person name="Cepicka I."/>
            <person name="Gallot-Lavallee L."/>
            <person name="Salas-Leiva D."/>
            <person name="Curtis B.A."/>
            <person name="Zahonova K."/>
            <person name="Pipaliya S."/>
            <person name="Dacks J."/>
            <person name="Roger A.J."/>
        </authorList>
    </citation>
    <scope>NUCLEOTIDE SEQUENCE</scope>
    <source>
        <strain evidence="7">Busselton2</strain>
    </source>
</reference>
<keyword evidence="10" id="KW-1185">Reference proteome</keyword>
<evidence type="ECO:0000313" key="7">
    <source>
        <dbReference type="EMBL" id="KAJ3424534.1"/>
    </source>
</evidence>
<dbReference type="EMBL" id="JAOAOG010000030">
    <property type="protein sequence ID" value="KAJ6253447.1"/>
    <property type="molecule type" value="Genomic_DNA"/>
</dbReference>
<dbReference type="PANTHER" id="PTHR11711">
    <property type="entry name" value="ADP RIBOSYLATION FACTOR-RELATED"/>
    <property type="match status" value="1"/>
</dbReference>
<feature type="binding site" evidence="5">
    <location>
        <position position="49"/>
    </location>
    <ligand>
        <name>Mg(2+)</name>
        <dbReference type="ChEBI" id="CHEBI:18420"/>
    </ligand>
</feature>
<dbReference type="Proteomes" id="UP001150062">
    <property type="component" value="Unassembled WGS sequence"/>
</dbReference>
<accession>A0AAV7Y7D9</accession>
<dbReference type="EMBL" id="JANTQA010000072">
    <property type="protein sequence ID" value="KAJ3424534.1"/>
    <property type="molecule type" value="Genomic_DNA"/>
</dbReference>
<dbReference type="FunFam" id="3.40.50.300:FF:000412">
    <property type="entry name" value="ADP-ribosylation factor 1"/>
    <property type="match status" value="1"/>
</dbReference>
<comment type="similarity">
    <text evidence="1 6">Belongs to the small GTPase superfamily. Arf family.</text>
</comment>
<dbReference type="GO" id="GO:0005525">
    <property type="term" value="F:GTP binding"/>
    <property type="evidence" value="ECO:0007669"/>
    <property type="project" value="UniProtKB-KW"/>
</dbReference>
<dbReference type="GO" id="GO:0030010">
    <property type="term" value="P:establishment of cell polarity"/>
    <property type="evidence" value="ECO:0007669"/>
    <property type="project" value="UniProtKB-ARBA"/>
</dbReference>
<dbReference type="PRINTS" id="PR00328">
    <property type="entry name" value="SAR1GTPBP"/>
</dbReference>
<evidence type="ECO:0000313" key="8">
    <source>
        <dbReference type="EMBL" id="KAJ6253447.1"/>
    </source>
</evidence>
<evidence type="ECO:0000256" key="6">
    <source>
        <dbReference type="RuleBase" id="RU003925"/>
    </source>
</evidence>
<dbReference type="CDD" id="cd00878">
    <property type="entry name" value="Arf_Arl"/>
    <property type="match status" value="1"/>
</dbReference>
<evidence type="ECO:0000256" key="4">
    <source>
        <dbReference type="PIRSR" id="PIRSR606689-1"/>
    </source>
</evidence>
<dbReference type="NCBIfam" id="TIGR00231">
    <property type="entry name" value="small_GTP"/>
    <property type="match status" value="1"/>
</dbReference>
<gene>
    <name evidence="7" type="ORF">M0812_29256</name>
    <name evidence="8" type="ORF">M0813_13417</name>
</gene>
<feature type="binding site" evidence="4">
    <location>
        <begin position="25"/>
        <end position="32"/>
    </location>
    <ligand>
        <name>GTP</name>
        <dbReference type="ChEBI" id="CHEBI:37565"/>
    </ligand>
</feature>
<sequence>MGNWISKALSGIVNTKKDCKILILGLDAAGKTTLLYNLKLGEVISTIPTIGFNVENLEYKNLNFTCWDIGGQEKIRQLWRYYYQNSDALIYLIDSNDRDQKRINEAHDELWKMLGEDELNGIPVLIYANKQDLPQSMDAIEISKKLNLSTIRDRKWYIQPCTAITGEGIYEGLEWLNNVITSKN</sequence>
<comment type="caution">
    <text evidence="7">The sequence shown here is derived from an EMBL/GenBank/DDBJ whole genome shotgun (WGS) entry which is preliminary data.</text>
</comment>
<dbReference type="AlphaFoldDB" id="A0AAV7Y7D9"/>
<dbReference type="GO" id="GO:0046872">
    <property type="term" value="F:metal ion binding"/>
    <property type="evidence" value="ECO:0007669"/>
    <property type="project" value="UniProtKB-KW"/>
</dbReference>
<organism evidence="7 9">
    <name type="scientific">Anaeramoeba flamelloides</name>
    <dbReference type="NCBI Taxonomy" id="1746091"/>
    <lineage>
        <taxon>Eukaryota</taxon>
        <taxon>Metamonada</taxon>
        <taxon>Anaeramoebidae</taxon>
        <taxon>Anaeramoeba</taxon>
    </lineage>
</organism>
<feature type="binding site" evidence="4">
    <location>
        <position position="71"/>
    </location>
    <ligand>
        <name>GTP</name>
        <dbReference type="ChEBI" id="CHEBI:37565"/>
    </ligand>
</feature>
<dbReference type="GO" id="GO:0003924">
    <property type="term" value="F:GTPase activity"/>
    <property type="evidence" value="ECO:0007669"/>
    <property type="project" value="InterPro"/>
</dbReference>
<evidence type="ECO:0000313" key="10">
    <source>
        <dbReference type="Proteomes" id="UP001150062"/>
    </source>
</evidence>
<dbReference type="SUPFAM" id="SSF52540">
    <property type="entry name" value="P-loop containing nucleoside triphosphate hydrolases"/>
    <property type="match status" value="1"/>
</dbReference>